<dbReference type="Proteomes" id="UP000434052">
    <property type="component" value="Unassembled WGS sequence"/>
</dbReference>
<evidence type="ECO:0000313" key="2">
    <source>
        <dbReference type="EMBL" id="TVM35682.1"/>
    </source>
</evidence>
<organism evidence="2 3">
    <name type="scientific">Oceanidesulfovibrio marinus</name>
    <dbReference type="NCBI Taxonomy" id="370038"/>
    <lineage>
        <taxon>Bacteria</taxon>
        <taxon>Pseudomonadati</taxon>
        <taxon>Thermodesulfobacteriota</taxon>
        <taxon>Desulfovibrionia</taxon>
        <taxon>Desulfovibrionales</taxon>
        <taxon>Desulfovibrionaceae</taxon>
        <taxon>Oceanidesulfovibrio</taxon>
    </lineage>
</organism>
<proteinExistence type="predicted"/>
<evidence type="ECO:0000313" key="4">
    <source>
        <dbReference type="Proteomes" id="UP000503251"/>
    </source>
</evidence>
<dbReference type="EMBL" id="CP039543">
    <property type="protein sequence ID" value="QJT10204.1"/>
    <property type="molecule type" value="Genomic_DNA"/>
</dbReference>
<reference evidence="2 3" key="1">
    <citation type="submission" date="2018-06" db="EMBL/GenBank/DDBJ databases">
        <title>Complete genome of Desulfovibrio marinus P48SEP.</title>
        <authorList>
            <person name="Crispim J.S."/>
            <person name="Vidigal P.M.P."/>
            <person name="Silva L.C.F."/>
            <person name="Araujo L.C."/>
            <person name="Laguardia C.N."/>
            <person name="Dias R.S."/>
            <person name="Sousa M.P."/>
            <person name="Paula S.O."/>
            <person name="Silva C."/>
        </authorList>
    </citation>
    <scope>NUCLEOTIDE SEQUENCE [LARGE SCALE GENOMIC DNA]</scope>
    <source>
        <strain evidence="2 3">P48SEP</strain>
    </source>
</reference>
<evidence type="ECO:0000313" key="3">
    <source>
        <dbReference type="Proteomes" id="UP000434052"/>
    </source>
</evidence>
<gene>
    <name evidence="2" type="ORF">DQK91_03170</name>
    <name evidence="1" type="ORF">E8L03_15260</name>
</gene>
<dbReference type="AlphaFoldDB" id="A0A6P1ZJA3"/>
<dbReference type="OrthoDB" id="9881458at2"/>
<keyword evidence="4" id="KW-1185">Reference proteome</keyword>
<dbReference type="RefSeq" id="WP_144234010.1">
    <property type="nucleotide sequence ID" value="NZ_CP039543.1"/>
</dbReference>
<dbReference type="Proteomes" id="UP000503251">
    <property type="component" value="Chromosome"/>
</dbReference>
<evidence type="ECO:0000313" key="1">
    <source>
        <dbReference type="EMBL" id="QJT10204.1"/>
    </source>
</evidence>
<accession>A0A6P1ZJA3</accession>
<sequence>MEGFQEVIPACRYDYAPPAVRVEVLPVAVHEVQVPGMDEYLEISRLIYTSLGRRFGLVARLREAWRWLTGKA</sequence>
<protein>
    <submittedName>
        <fullName evidence="2">Uncharacterized protein</fullName>
    </submittedName>
</protein>
<reference evidence="1 4" key="2">
    <citation type="submission" date="2019-04" db="EMBL/GenBank/DDBJ databases">
        <title>Isolation and culture of sulfate reducing bacteria from the cold seep of the South China Sea.</title>
        <authorList>
            <person name="Sun C."/>
            <person name="Liu R."/>
        </authorList>
    </citation>
    <scope>NUCLEOTIDE SEQUENCE [LARGE SCALE GENOMIC DNA]</scope>
    <source>
        <strain evidence="1 4">CS1</strain>
    </source>
</reference>
<name>A0A6P1ZJA3_9BACT</name>
<dbReference type="EMBL" id="QMIF01000002">
    <property type="protein sequence ID" value="TVM35682.1"/>
    <property type="molecule type" value="Genomic_DNA"/>
</dbReference>